<feature type="transmembrane region" description="Helical" evidence="5">
    <location>
        <begin position="135"/>
        <end position="161"/>
    </location>
</feature>
<feature type="transmembrane region" description="Helical" evidence="5">
    <location>
        <begin position="256"/>
        <end position="277"/>
    </location>
</feature>
<dbReference type="PANTHER" id="PTHR23502">
    <property type="entry name" value="MAJOR FACILITATOR SUPERFAMILY"/>
    <property type="match status" value="1"/>
</dbReference>
<dbReference type="PROSITE" id="PS50850">
    <property type="entry name" value="MFS"/>
    <property type="match status" value="1"/>
</dbReference>
<comment type="subcellular location">
    <subcellularLocation>
        <location evidence="1">Membrane</location>
        <topology evidence="1">Multi-pass membrane protein</topology>
    </subcellularLocation>
</comment>
<dbReference type="RefSeq" id="XP_031007023.1">
    <property type="nucleotide sequence ID" value="XM_031148272.1"/>
</dbReference>
<evidence type="ECO:0000313" key="8">
    <source>
        <dbReference type="Proteomes" id="UP000431533"/>
    </source>
</evidence>
<comment type="caution">
    <text evidence="7">The sequence shown here is derived from an EMBL/GenBank/DDBJ whole genome shotgun (WGS) entry which is preliminary data.</text>
</comment>
<dbReference type="AlphaFoldDB" id="A0A8H8R5R7"/>
<gene>
    <name evidence="7" type="primary">DTR1</name>
    <name evidence="7" type="ORF">LHYA1_G003298</name>
</gene>
<proteinExistence type="predicted"/>
<name>A0A8H8R5R7_9HELO</name>
<feature type="transmembrane region" description="Helical" evidence="5">
    <location>
        <begin position="433"/>
        <end position="455"/>
    </location>
</feature>
<evidence type="ECO:0000256" key="3">
    <source>
        <dbReference type="ARBA" id="ARBA00022989"/>
    </source>
</evidence>
<evidence type="ECO:0000256" key="2">
    <source>
        <dbReference type="ARBA" id="ARBA00022692"/>
    </source>
</evidence>
<feature type="transmembrane region" description="Helical" evidence="5">
    <location>
        <begin position="371"/>
        <end position="396"/>
    </location>
</feature>
<reference evidence="7 8" key="1">
    <citation type="submission" date="2018-05" db="EMBL/GenBank/DDBJ databases">
        <title>Genome sequencing and assembly of the regulated plant pathogen Lachnellula willkommii and related sister species for the development of diagnostic species identification markers.</title>
        <authorList>
            <person name="Giroux E."/>
            <person name="Bilodeau G."/>
        </authorList>
    </citation>
    <scope>NUCLEOTIDE SEQUENCE [LARGE SCALE GENOMIC DNA]</scope>
    <source>
        <strain evidence="7 8">CBS 185.66</strain>
    </source>
</reference>
<feature type="transmembrane region" description="Helical" evidence="5">
    <location>
        <begin position="339"/>
        <end position="359"/>
    </location>
</feature>
<dbReference type="EMBL" id="QGMH01000034">
    <property type="protein sequence ID" value="TVY28235.1"/>
    <property type="molecule type" value="Genomic_DNA"/>
</dbReference>
<dbReference type="SUPFAM" id="SSF103473">
    <property type="entry name" value="MFS general substrate transporter"/>
    <property type="match status" value="1"/>
</dbReference>
<feature type="transmembrane region" description="Helical" evidence="5">
    <location>
        <begin position="42"/>
        <end position="66"/>
    </location>
</feature>
<dbReference type="InterPro" id="IPR020846">
    <property type="entry name" value="MFS_dom"/>
</dbReference>
<feature type="transmembrane region" description="Helical" evidence="5">
    <location>
        <begin position="198"/>
        <end position="218"/>
    </location>
</feature>
<keyword evidence="3 5" id="KW-1133">Transmembrane helix</keyword>
<dbReference type="OrthoDB" id="3066029at2759"/>
<evidence type="ECO:0000259" key="6">
    <source>
        <dbReference type="PROSITE" id="PS50850"/>
    </source>
</evidence>
<keyword evidence="8" id="KW-1185">Reference proteome</keyword>
<keyword evidence="2 5" id="KW-0812">Transmembrane</keyword>
<feature type="transmembrane region" description="Helical" evidence="5">
    <location>
        <begin position="168"/>
        <end position="192"/>
    </location>
</feature>
<evidence type="ECO:0000256" key="4">
    <source>
        <dbReference type="ARBA" id="ARBA00023136"/>
    </source>
</evidence>
<dbReference type="InterPro" id="IPR036259">
    <property type="entry name" value="MFS_trans_sf"/>
</dbReference>
<evidence type="ECO:0000256" key="5">
    <source>
        <dbReference type="SAM" id="Phobius"/>
    </source>
</evidence>
<protein>
    <submittedName>
        <fullName evidence="7">Dityrosine transporter</fullName>
    </submittedName>
</protein>
<feature type="transmembrane region" description="Helical" evidence="5">
    <location>
        <begin position="78"/>
        <end position="99"/>
    </location>
</feature>
<dbReference type="GO" id="GO:0022857">
    <property type="term" value="F:transmembrane transporter activity"/>
    <property type="evidence" value="ECO:0007669"/>
    <property type="project" value="InterPro"/>
</dbReference>
<feature type="transmembrane region" description="Helical" evidence="5">
    <location>
        <begin position="111"/>
        <end position="129"/>
    </location>
</feature>
<keyword evidence="4 5" id="KW-0472">Membrane</keyword>
<dbReference type="Gene3D" id="1.20.1250.20">
    <property type="entry name" value="MFS general substrate transporter like domains"/>
    <property type="match status" value="1"/>
</dbReference>
<dbReference type="Proteomes" id="UP000431533">
    <property type="component" value="Unassembled WGS sequence"/>
</dbReference>
<dbReference type="Pfam" id="PF07690">
    <property type="entry name" value="MFS_1"/>
    <property type="match status" value="1"/>
</dbReference>
<dbReference type="PANTHER" id="PTHR23502:SF64">
    <property type="entry name" value="TRANSPORTER, PUTATIVE (AFU_ORTHOLOGUE AFUA_3G11760)-RELATED"/>
    <property type="match status" value="1"/>
</dbReference>
<feature type="transmembrane region" description="Helical" evidence="5">
    <location>
        <begin position="297"/>
        <end position="318"/>
    </location>
</feature>
<accession>A0A8H8R5R7</accession>
<dbReference type="InterPro" id="IPR011701">
    <property type="entry name" value="MFS"/>
</dbReference>
<evidence type="ECO:0000256" key="1">
    <source>
        <dbReference type="ARBA" id="ARBA00004141"/>
    </source>
</evidence>
<feature type="domain" description="Major facilitator superfamily (MFS) profile" evidence="6">
    <location>
        <begin position="44"/>
        <end position="458"/>
    </location>
</feature>
<dbReference type="GO" id="GO:0005886">
    <property type="term" value="C:plasma membrane"/>
    <property type="evidence" value="ECO:0007669"/>
    <property type="project" value="TreeGrafter"/>
</dbReference>
<feature type="transmembrane region" description="Helical" evidence="5">
    <location>
        <begin position="408"/>
        <end position="427"/>
    </location>
</feature>
<evidence type="ECO:0000313" key="7">
    <source>
        <dbReference type="EMBL" id="TVY28235.1"/>
    </source>
</evidence>
<sequence length="461" mass="49803">MSASNMSTGSETTLFNNTNCANSFDKEKAQDLTSQFSSTRKAAIVALLSFIGFLATFSSTAILPAVPNIAEDLKTTQVAVNISNAVYVALLGIPTIFWGQMARHCGRRPPLLIALVIYTLANFATSFAPEIASFTIFRILAAAEATCFLVVGATICGDLYVVTERATAIGYFILGVFVGTSVGPLITGAIITTSTWRWMFWSQTASLFLATVFTYFYLPETVGVRESKFRDFPALERAKKIVSWLSPVSTIKLYKYPGILVTSVASGALLWGMYSILTPIRQVLNPRFGLTTPLQSGLLYLAPGMGYLVGCPLAGKWSDYMVKRWKKKTSGVARPEDRLRATLVPFLLNAASTLIYGWSVEKKKGGMAVPIIFLFLSAFAQMACFSPISAYSVDVIPGRGSEVLAANYLLRYSAGAAGTAAVLPVIAKIGIGWFSTLSAGLILVSTALIVIVIYGPKRWHP</sequence>
<organism evidence="7 8">
    <name type="scientific">Lachnellula hyalina</name>
    <dbReference type="NCBI Taxonomy" id="1316788"/>
    <lineage>
        <taxon>Eukaryota</taxon>
        <taxon>Fungi</taxon>
        <taxon>Dikarya</taxon>
        <taxon>Ascomycota</taxon>
        <taxon>Pezizomycotina</taxon>
        <taxon>Leotiomycetes</taxon>
        <taxon>Helotiales</taxon>
        <taxon>Lachnaceae</taxon>
        <taxon>Lachnellula</taxon>
    </lineage>
</organism>
<dbReference type="GeneID" id="41983496"/>